<reference evidence="13" key="1">
    <citation type="submission" date="2025-08" db="UniProtKB">
        <authorList>
            <consortium name="Ensembl"/>
        </authorList>
    </citation>
    <scope>IDENTIFICATION</scope>
</reference>
<keyword evidence="4 11" id="KW-0732">Signal</keyword>
<dbReference type="Proteomes" id="UP000261600">
    <property type="component" value="Unplaced"/>
</dbReference>
<dbReference type="GO" id="GO:0004930">
    <property type="term" value="F:G protein-coupled receptor activity"/>
    <property type="evidence" value="ECO:0007669"/>
    <property type="project" value="UniProtKB-KW"/>
</dbReference>
<evidence type="ECO:0000256" key="10">
    <source>
        <dbReference type="ARBA" id="ARBA00023224"/>
    </source>
</evidence>
<keyword evidence="14" id="KW-1185">Reference proteome</keyword>
<feature type="signal peptide" evidence="11">
    <location>
        <begin position="1"/>
        <end position="25"/>
    </location>
</feature>
<evidence type="ECO:0000256" key="4">
    <source>
        <dbReference type="ARBA" id="ARBA00022729"/>
    </source>
</evidence>
<evidence type="ECO:0000256" key="8">
    <source>
        <dbReference type="ARBA" id="ARBA00023170"/>
    </source>
</evidence>
<evidence type="ECO:0000256" key="1">
    <source>
        <dbReference type="ARBA" id="ARBA00004651"/>
    </source>
</evidence>
<dbReference type="FunFam" id="3.40.50.2300:FF:000016">
    <property type="entry name" value="Taste 1 receptor member 2"/>
    <property type="match status" value="1"/>
</dbReference>
<evidence type="ECO:0000256" key="5">
    <source>
        <dbReference type="ARBA" id="ARBA00022989"/>
    </source>
</evidence>
<name>A0A3Q3JDB9_MONAL</name>
<accession>A0A3Q3JDB9</accession>
<comment type="subcellular location">
    <subcellularLocation>
        <location evidence="1">Cell membrane</location>
        <topology evidence="1">Multi-pass membrane protein</topology>
    </subcellularLocation>
</comment>
<keyword evidence="2" id="KW-1003">Cell membrane</keyword>
<evidence type="ECO:0000313" key="14">
    <source>
        <dbReference type="Proteomes" id="UP000261600"/>
    </source>
</evidence>
<keyword evidence="8" id="KW-0675">Receptor</keyword>
<keyword evidence="6" id="KW-0297">G-protein coupled receptor</keyword>
<dbReference type="Ensembl" id="ENSMALT00000017481.1">
    <property type="protein sequence ID" value="ENSMALP00000017143.1"/>
    <property type="gene ID" value="ENSMALG00000011995.1"/>
</dbReference>
<sequence>MTSTQRWPEGWTLLHLLLVVYFSQAEELVCRQRGDYECNYLKLSSSSVNFRGFQFAQAMIFAIEEINNNTDLLPGISLGHKIYDNCDSITRSVKVALTLANGNEVVSAPTEAPCTRPCVNVLNLISFSLAVISFSYALAVCACLSDKTKYPSFLRTIPSAHYRSIAVAQLVKHFGWTWVGAIRSNNDYGNNGMATFTESAQQLGICLEYSVSFFRTDSSAKIKMTIDIIKASTSKVIVAFLSALDMDVLIDVLSYHNVTGYQWVGSEGWIFDSQSAEKNKHHILDGAIGLSIPKAHVSGMTEFILDVKPLNSSSNELFTEFWETLFNCKFKQSNSSAENQRECTEHEDLTGVQNSFTDMSYMPLFNNVYKGVYAVAHALHIILGCNKTCDYKVQLDPLMVSCTFNTS</sequence>
<keyword evidence="3" id="KW-0812">Transmembrane</keyword>
<dbReference type="PANTHER" id="PTHR24061">
    <property type="entry name" value="CALCIUM-SENSING RECEPTOR-RELATED"/>
    <property type="match status" value="1"/>
</dbReference>
<keyword evidence="5" id="KW-1133">Transmembrane helix</keyword>
<evidence type="ECO:0000256" key="3">
    <source>
        <dbReference type="ARBA" id="ARBA00022692"/>
    </source>
</evidence>
<evidence type="ECO:0000256" key="6">
    <source>
        <dbReference type="ARBA" id="ARBA00023040"/>
    </source>
</evidence>
<dbReference type="InterPro" id="IPR028082">
    <property type="entry name" value="Peripla_BP_I"/>
</dbReference>
<dbReference type="GO" id="GO:0005886">
    <property type="term" value="C:plasma membrane"/>
    <property type="evidence" value="ECO:0007669"/>
    <property type="project" value="UniProtKB-SubCell"/>
</dbReference>
<proteinExistence type="predicted"/>
<feature type="domain" description="Receptor ligand binding region" evidence="12">
    <location>
        <begin position="56"/>
        <end position="389"/>
    </location>
</feature>
<dbReference type="PRINTS" id="PR00248">
    <property type="entry name" value="GPCRMGR"/>
</dbReference>
<feature type="chain" id="PRO_5018521086" description="Receptor ligand binding region domain-containing protein" evidence="11">
    <location>
        <begin position="26"/>
        <end position="407"/>
    </location>
</feature>
<evidence type="ECO:0000256" key="2">
    <source>
        <dbReference type="ARBA" id="ARBA00022475"/>
    </source>
</evidence>
<dbReference type="InterPro" id="IPR000337">
    <property type="entry name" value="GPCR_3"/>
</dbReference>
<keyword evidence="9" id="KW-0325">Glycoprotein</keyword>
<evidence type="ECO:0000313" key="13">
    <source>
        <dbReference type="Ensembl" id="ENSMALP00000017143.1"/>
    </source>
</evidence>
<dbReference type="AlphaFoldDB" id="A0A3Q3JDB9"/>
<evidence type="ECO:0000259" key="12">
    <source>
        <dbReference type="Pfam" id="PF01094"/>
    </source>
</evidence>
<keyword evidence="10" id="KW-0807">Transducer</keyword>
<reference evidence="13" key="2">
    <citation type="submission" date="2025-09" db="UniProtKB">
        <authorList>
            <consortium name="Ensembl"/>
        </authorList>
    </citation>
    <scope>IDENTIFICATION</scope>
</reference>
<keyword evidence="7" id="KW-0472">Membrane</keyword>
<protein>
    <recommendedName>
        <fullName evidence="12">Receptor ligand binding region domain-containing protein</fullName>
    </recommendedName>
</protein>
<dbReference type="STRING" id="43700.ENSMALP00000017143"/>
<dbReference type="InterPro" id="IPR001828">
    <property type="entry name" value="ANF_lig-bd_rcpt"/>
</dbReference>
<dbReference type="InterPro" id="IPR000068">
    <property type="entry name" value="GPCR_3_Ca_sens_rcpt-rel"/>
</dbReference>
<evidence type="ECO:0000256" key="9">
    <source>
        <dbReference type="ARBA" id="ARBA00023180"/>
    </source>
</evidence>
<dbReference type="Gene3D" id="3.40.50.2300">
    <property type="match status" value="2"/>
</dbReference>
<evidence type="ECO:0000256" key="7">
    <source>
        <dbReference type="ARBA" id="ARBA00023136"/>
    </source>
</evidence>
<dbReference type="PANTHER" id="PTHR24061:SF528">
    <property type="entry name" value="C-FAMILY ODORANT RECEPTOR OLFCD2-RELATED"/>
    <property type="match status" value="1"/>
</dbReference>
<organism evidence="13 14">
    <name type="scientific">Monopterus albus</name>
    <name type="common">Swamp eel</name>
    <dbReference type="NCBI Taxonomy" id="43700"/>
    <lineage>
        <taxon>Eukaryota</taxon>
        <taxon>Metazoa</taxon>
        <taxon>Chordata</taxon>
        <taxon>Craniata</taxon>
        <taxon>Vertebrata</taxon>
        <taxon>Euteleostomi</taxon>
        <taxon>Actinopterygii</taxon>
        <taxon>Neopterygii</taxon>
        <taxon>Teleostei</taxon>
        <taxon>Neoteleostei</taxon>
        <taxon>Acanthomorphata</taxon>
        <taxon>Anabantaria</taxon>
        <taxon>Synbranchiformes</taxon>
        <taxon>Synbranchidae</taxon>
        <taxon>Monopterus</taxon>
    </lineage>
</organism>
<evidence type="ECO:0000256" key="11">
    <source>
        <dbReference type="SAM" id="SignalP"/>
    </source>
</evidence>
<dbReference type="SUPFAM" id="SSF53822">
    <property type="entry name" value="Periplasmic binding protein-like I"/>
    <property type="match status" value="1"/>
</dbReference>
<dbReference type="Pfam" id="PF01094">
    <property type="entry name" value="ANF_receptor"/>
    <property type="match status" value="1"/>
</dbReference>